<evidence type="ECO:0000256" key="4">
    <source>
        <dbReference type="SAM" id="MobiDB-lite"/>
    </source>
</evidence>
<evidence type="ECO:0000256" key="3">
    <source>
        <dbReference type="PROSITE-ProRule" id="PRU00708"/>
    </source>
</evidence>
<dbReference type="SUPFAM" id="SSF48452">
    <property type="entry name" value="TPR-like"/>
    <property type="match status" value="1"/>
</dbReference>
<evidence type="ECO:0000256" key="1">
    <source>
        <dbReference type="ARBA" id="ARBA00007626"/>
    </source>
</evidence>
<dbReference type="PANTHER" id="PTHR47447">
    <property type="entry name" value="OS03G0856100 PROTEIN"/>
    <property type="match status" value="1"/>
</dbReference>
<sequence>MNACPLFLNWPSRHGGGILSSALLPLNKTDVAAPTRVHPKNPKSIVSLVLSAYVPRGATHNPPHSNALKAACVAAAISQRTIHEQLQATGLPGRTNAFLNAQDKARALLLGIKNGSTSVGDGPLCNLVIRALCSSGERWSNVWLLYNELWQARIPIDLLSYRVLYDAAIESHHYLDVVELLRHSQQQYGTPPLQLFCALISRLAASSKRGGRGTPALQAAYTIWRMLRASKLELDAVAYRAGMNLCVDLGRLGEAQHLLQAMRTAGHRPGWGAYHILMKYHVSRGDMDAARRLFRQLREYHGGKPPGISAYNVLLAGYVRQGDLTCARAMLDKARREGVPPDDFTYSCLVGGLASAGRLEEAEALLGELQEEGRRPEGRVYGALLNGCVRANDWPRVERLLARMRMQGVQPSREHYNMLIRGRCYCSPAVGAPVSAPDSATGGGGAMVGEGGEGTEGGGEAVASGAERGEGGGAAAVPGAGEGAAAAAAGGTRAGLGLGARSQGGEGRGGAVPGRVSGSGGKGGEGSTPGSLGANLGGSDGNCLVSPDDVSSGGGGNAASAVSTGGLPSGGNTGGSTVDDDGGAEIPFAGSSRNPSTGGSSSSNNLVLNEGPVHRNNLSRGGSSSGDIISSSNGAGSDISSFSSASGISSGSGIALGWVGGHVDALLSEMRAAGLRPDIVTYGTLMHAAVRWSSIEAALQVLAAMRVDGVAPDGAIYTALMKLFRAQGRQAQAVEFFQQLASSRTAVPDIWALNCLAAVHASGGDMAEAEAIVRQANRLAADQGRPPPPEATYALLQGYGRRRELRPALLAFRRFLAAGGRPHRKMCEFAYRLCLSQFEFEAAGQVLRAMRLMRFLQLREGMYRRVWEEAQQRFQARRSSSSVSSMGFRSVSSRSSSSSNGSVGNRSSSSRSGNTVSNSSNNGGGGGGGSEDVNLAAEKWKWWFGLPNKYYQSEWK</sequence>
<feature type="region of interest" description="Disordered" evidence="4">
    <location>
        <begin position="498"/>
        <end position="629"/>
    </location>
</feature>
<dbReference type="EMBL" id="BMAR01000022">
    <property type="protein sequence ID" value="GFR48274.1"/>
    <property type="molecule type" value="Genomic_DNA"/>
</dbReference>
<feature type="region of interest" description="Disordered" evidence="4">
    <location>
        <begin position="435"/>
        <end position="477"/>
    </location>
</feature>
<reference evidence="5 6" key="1">
    <citation type="journal article" date="2021" name="Sci. Rep.">
        <title>Genome sequencing of the multicellular alga Astrephomene provides insights into convergent evolution of germ-soma differentiation.</title>
        <authorList>
            <person name="Yamashita S."/>
            <person name="Yamamoto K."/>
            <person name="Matsuzaki R."/>
            <person name="Suzuki S."/>
            <person name="Yamaguchi H."/>
            <person name="Hirooka S."/>
            <person name="Minakuchi Y."/>
            <person name="Miyagishima S."/>
            <person name="Kawachi M."/>
            <person name="Toyoda A."/>
            <person name="Nozaki H."/>
        </authorList>
    </citation>
    <scope>NUCLEOTIDE SEQUENCE [LARGE SCALE GENOMIC DNA]</scope>
    <source>
        <strain evidence="5 6">NIES-4017</strain>
    </source>
</reference>
<dbReference type="PROSITE" id="PS51375">
    <property type="entry name" value="PPR"/>
    <property type="match status" value="5"/>
</dbReference>
<dbReference type="PANTHER" id="PTHR47447:SF23">
    <property type="entry name" value="PENTACOTRIPEPTIDE-REPEAT REGION OF PRORP DOMAIN-CONTAINING PROTEIN"/>
    <property type="match status" value="1"/>
</dbReference>
<accession>A0AAD3HNT8</accession>
<keyword evidence="2" id="KW-0677">Repeat</keyword>
<feature type="repeat" description="PPR" evidence="3">
    <location>
        <begin position="307"/>
        <end position="341"/>
    </location>
</feature>
<dbReference type="Pfam" id="PF13041">
    <property type="entry name" value="PPR_2"/>
    <property type="match status" value="1"/>
</dbReference>
<comment type="caution">
    <text evidence="5">The sequence shown here is derived from an EMBL/GenBank/DDBJ whole genome shotgun (WGS) entry which is preliminary data.</text>
</comment>
<protein>
    <recommendedName>
        <fullName evidence="7">Pentatricopeptide repeat-containing protein</fullName>
    </recommendedName>
</protein>
<evidence type="ECO:0000256" key="2">
    <source>
        <dbReference type="ARBA" id="ARBA00022737"/>
    </source>
</evidence>
<comment type="similarity">
    <text evidence="1">Belongs to the PPR family. P subfamily.</text>
</comment>
<feature type="compositionally biased region" description="Low complexity" evidence="4">
    <location>
        <begin position="885"/>
        <end position="921"/>
    </location>
</feature>
<evidence type="ECO:0000313" key="5">
    <source>
        <dbReference type="EMBL" id="GFR48274.1"/>
    </source>
</evidence>
<feature type="repeat" description="PPR" evidence="3">
    <location>
        <begin position="342"/>
        <end position="376"/>
    </location>
</feature>
<organism evidence="5 6">
    <name type="scientific">Astrephomene gubernaculifera</name>
    <dbReference type="NCBI Taxonomy" id="47775"/>
    <lineage>
        <taxon>Eukaryota</taxon>
        <taxon>Viridiplantae</taxon>
        <taxon>Chlorophyta</taxon>
        <taxon>core chlorophytes</taxon>
        <taxon>Chlorophyceae</taxon>
        <taxon>CS clade</taxon>
        <taxon>Chlamydomonadales</taxon>
        <taxon>Astrephomenaceae</taxon>
        <taxon>Astrephomene</taxon>
    </lineage>
</organism>
<dbReference type="InterPro" id="IPR011990">
    <property type="entry name" value="TPR-like_helical_dom_sf"/>
</dbReference>
<dbReference type="Pfam" id="PF13812">
    <property type="entry name" value="PPR_3"/>
    <property type="match status" value="2"/>
</dbReference>
<dbReference type="Proteomes" id="UP001054857">
    <property type="component" value="Unassembled WGS sequence"/>
</dbReference>
<gene>
    <name evidence="5" type="ORF">Agub_g10140</name>
</gene>
<feature type="repeat" description="PPR" evidence="3">
    <location>
        <begin position="377"/>
        <end position="411"/>
    </location>
</feature>
<dbReference type="InterPro" id="IPR002885">
    <property type="entry name" value="PPR_rpt"/>
</dbReference>
<feature type="compositionally biased region" description="Low complexity" evidence="4">
    <location>
        <begin position="590"/>
        <end position="605"/>
    </location>
</feature>
<dbReference type="AlphaFoldDB" id="A0AAD3HNT8"/>
<dbReference type="Gene3D" id="1.25.40.10">
    <property type="entry name" value="Tetratricopeptide repeat domain"/>
    <property type="match status" value="4"/>
</dbReference>
<feature type="repeat" description="PPR" evidence="3">
    <location>
        <begin position="235"/>
        <end position="269"/>
    </location>
</feature>
<proteinExistence type="inferred from homology"/>
<feature type="repeat" description="PPR" evidence="3">
    <location>
        <begin position="678"/>
        <end position="712"/>
    </location>
</feature>
<keyword evidence="6" id="KW-1185">Reference proteome</keyword>
<feature type="compositionally biased region" description="Gly residues" evidence="4">
    <location>
        <begin position="441"/>
        <end position="460"/>
    </location>
</feature>
<name>A0AAD3HNT8_9CHLO</name>
<dbReference type="NCBIfam" id="TIGR00756">
    <property type="entry name" value="PPR"/>
    <property type="match status" value="4"/>
</dbReference>
<feature type="region of interest" description="Disordered" evidence="4">
    <location>
        <begin position="885"/>
        <end position="932"/>
    </location>
</feature>
<evidence type="ECO:0000313" key="6">
    <source>
        <dbReference type="Proteomes" id="UP001054857"/>
    </source>
</evidence>
<feature type="compositionally biased region" description="Gly residues" evidence="4">
    <location>
        <begin position="498"/>
        <end position="527"/>
    </location>
</feature>
<evidence type="ECO:0008006" key="7">
    <source>
        <dbReference type="Google" id="ProtNLM"/>
    </source>
</evidence>